<dbReference type="Gene3D" id="3.40.50.1240">
    <property type="entry name" value="Phosphoglycerate mutase-like"/>
    <property type="match status" value="1"/>
</dbReference>
<reference evidence="3" key="1">
    <citation type="submission" date="2019-08" db="EMBL/GenBank/DDBJ databases">
        <authorList>
            <person name="Zheng X."/>
        </authorList>
    </citation>
    <scope>NUCLEOTIDE SEQUENCE [LARGE SCALE GENOMIC DNA]</scope>
    <source>
        <strain evidence="3">FJAT-25496</strain>
    </source>
</reference>
<dbReference type="Pfam" id="PF00300">
    <property type="entry name" value="His_Phos_1"/>
    <property type="match status" value="1"/>
</dbReference>
<sequence length="201" mass="23263">MDDLVVMALFRHGLTEANKRHAYLGWTDSPLCEKVQRASCNYEHLFSSDLGRCLETAKIMFSDSSIEILSEFREMNFGLWEGKTYEDLKHDLDYQNWLSTPFSFKPPDGESFTEFSERVEQGFAKVIETVMVSTVRKAAIVTHGGVIRYLLTKYAPEKKDFWEWKAAHGQGFEFVWKLDDLRSGDRCTLLREVPLMENLNG</sequence>
<dbReference type="RefSeq" id="WP_057775705.1">
    <property type="nucleotide sequence ID" value="NZ_CP042593.1"/>
</dbReference>
<dbReference type="InterPro" id="IPR029033">
    <property type="entry name" value="His_PPase_superfam"/>
</dbReference>
<dbReference type="Proteomes" id="UP000321555">
    <property type="component" value="Chromosome"/>
</dbReference>
<dbReference type="GO" id="GO:0004331">
    <property type="term" value="F:fructose-2,6-bisphosphate 2-phosphatase activity"/>
    <property type="evidence" value="ECO:0007669"/>
    <property type="project" value="TreeGrafter"/>
</dbReference>
<keyword evidence="1" id="KW-0378">Hydrolase</keyword>
<organism evidence="2 3">
    <name type="scientific">Cytobacillus dafuensis</name>
    <name type="common">Bacillus dafuensis</name>
    <dbReference type="NCBI Taxonomy" id="1742359"/>
    <lineage>
        <taxon>Bacteria</taxon>
        <taxon>Bacillati</taxon>
        <taxon>Bacillota</taxon>
        <taxon>Bacilli</taxon>
        <taxon>Bacillales</taxon>
        <taxon>Bacillaceae</taxon>
        <taxon>Cytobacillus</taxon>
    </lineage>
</organism>
<evidence type="ECO:0000256" key="1">
    <source>
        <dbReference type="ARBA" id="ARBA00022801"/>
    </source>
</evidence>
<dbReference type="OrthoDB" id="9783269at2"/>
<keyword evidence="3" id="KW-1185">Reference proteome</keyword>
<dbReference type="InterPro" id="IPR013078">
    <property type="entry name" value="His_Pase_superF_clade-1"/>
</dbReference>
<dbReference type="GO" id="GO:0005829">
    <property type="term" value="C:cytosol"/>
    <property type="evidence" value="ECO:0007669"/>
    <property type="project" value="TreeGrafter"/>
</dbReference>
<proteinExistence type="predicted"/>
<evidence type="ECO:0000313" key="3">
    <source>
        <dbReference type="Proteomes" id="UP000321555"/>
    </source>
</evidence>
<dbReference type="SMART" id="SM00855">
    <property type="entry name" value="PGAM"/>
    <property type="match status" value="1"/>
</dbReference>
<dbReference type="KEGG" id="bda:FSZ17_03070"/>
<dbReference type="InterPro" id="IPR051695">
    <property type="entry name" value="Phosphoglycerate_Mutase"/>
</dbReference>
<dbReference type="CDD" id="cd07067">
    <property type="entry name" value="HP_PGM_like"/>
    <property type="match status" value="1"/>
</dbReference>
<dbReference type="SUPFAM" id="SSF53254">
    <property type="entry name" value="Phosphoglycerate mutase-like"/>
    <property type="match status" value="1"/>
</dbReference>
<dbReference type="GO" id="GO:0043456">
    <property type="term" value="P:regulation of pentose-phosphate shunt"/>
    <property type="evidence" value="ECO:0007669"/>
    <property type="project" value="TreeGrafter"/>
</dbReference>
<dbReference type="AlphaFoldDB" id="A0A5B8Z0B4"/>
<gene>
    <name evidence="2" type="ORF">FSZ17_03070</name>
</gene>
<dbReference type="PANTHER" id="PTHR46517:SF1">
    <property type="entry name" value="FRUCTOSE-2,6-BISPHOSPHATASE TIGAR"/>
    <property type="match status" value="1"/>
</dbReference>
<dbReference type="STRING" id="1742359.GCA_001439625_04454"/>
<accession>A0A5B8Z0B4</accession>
<name>A0A5B8Z0B4_CYTDA</name>
<protein>
    <submittedName>
        <fullName evidence="2">Histidine phosphatase family protein</fullName>
    </submittedName>
</protein>
<evidence type="ECO:0000313" key="2">
    <source>
        <dbReference type="EMBL" id="QED46345.1"/>
    </source>
</evidence>
<dbReference type="EMBL" id="CP042593">
    <property type="protein sequence ID" value="QED46345.1"/>
    <property type="molecule type" value="Genomic_DNA"/>
</dbReference>
<dbReference type="GO" id="GO:0045820">
    <property type="term" value="P:negative regulation of glycolytic process"/>
    <property type="evidence" value="ECO:0007669"/>
    <property type="project" value="TreeGrafter"/>
</dbReference>
<dbReference type="PANTHER" id="PTHR46517">
    <property type="entry name" value="FRUCTOSE-2,6-BISPHOSPHATASE TIGAR"/>
    <property type="match status" value="1"/>
</dbReference>